<dbReference type="InterPro" id="IPR035892">
    <property type="entry name" value="C2_domain_sf"/>
</dbReference>
<dbReference type="EC" id="3.1.3.66" evidence="5"/>
<feature type="region of interest" description="Disordered" evidence="11">
    <location>
        <begin position="341"/>
        <end position="388"/>
    </location>
</feature>
<evidence type="ECO:0000256" key="10">
    <source>
        <dbReference type="ARBA" id="ARBA00023136"/>
    </source>
</evidence>
<dbReference type="VEuPathDB" id="FungiDB:H257_01477"/>
<evidence type="ECO:0000256" key="9">
    <source>
        <dbReference type="ARBA" id="ARBA00023098"/>
    </source>
</evidence>
<feature type="transmembrane region" description="Helical" evidence="12">
    <location>
        <begin position="1159"/>
        <end position="1180"/>
    </location>
</feature>
<evidence type="ECO:0000256" key="1">
    <source>
        <dbReference type="ARBA" id="ARBA00004141"/>
    </source>
</evidence>
<dbReference type="PANTHER" id="PTHR12187">
    <property type="entry name" value="AGAP000124-PA"/>
    <property type="match status" value="1"/>
</dbReference>
<comment type="caution">
    <text evidence="14">The sequence shown here is derived from an EMBL/GenBank/DDBJ whole genome shotgun (WGS) entry which is preliminary data.</text>
</comment>
<feature type="transmembrane region" description="Helical" evidence="12">
    <location>
        <begin position="1084"/>
        <end position="1106"/>
    </location>
</feature>
<evidence type="ECO:0000256" key="8">
    <source>
        <dbReference type="ARBA" id="ARBA00022989"/>
    </source>
</evidence>
<comment type="pathway">
    <text evidence="2">Signal transduction; phosphatidylinositol signaling pathway.</text>
</comment>
<evidence type="ECO:0000256" key="4">
    <source>
        <dbReference type="ARBA" id="ARBA00006824"/>
    </source>
</evidence>
<dbReference type="GO" id="GO:0005737">
    <property type="term" value="C:cytoplasm"/>
    <property type="evidence" value="ECO:0007669"/>
    <property type="project" value="TreeGrafter"/>
</dbReference>
<name>A0A397CVP8_APHAT</name>
<proteinExistence type="inferred from homology"/>
<dbReference type="SUPFAM" id="SSF49562">
    <property type="entry name" value="C2 domain (Calcium/lipid-binding domain, CaLB)"/>
    <property type="match status" value="1"/>
</dbReference>
<evidence type="ECO:0000313" key="14">
    <source>
        <dbReference type="EMBL" id="RHY53831.1"/>
    </source>
</evidence>
<dbReference type="EMBL" id="QUTD01006727">
    <property type="protein sequence ID" value="RHY53831.1"/>
    <property type="molecule type" value="Genomic_DNA"/>
</dbReference>
<dbReference type="GO" id="GO:0016020">
    <property type="term" value="C:membrane"/>
    <property type="evidence" value="ECO:0007669"/>
    <property type="project" value="UniProtKB-SubCell"/>
</dbReference>
<feature type="transmembrane region" description="Helical" evidence="12">
    <location>
        <begin position="1118"/>
        <end position="1139"/>
    </location>
</feature>
<dbReference type="Gene3D" id="2.60.40.150">
    <property type="entry name" value="C2 domain"/>
    <property type="match status" value="1"/>
</dbReference>
<comment type="subcellular location">
    <subcellularLocation>
        <location evidence="1">Membrane</location>
        <topology evidence="1">Multi-pass membrane protein</topology>
    </subcellularLocation>
</comment>
<dbReference type="InterPro" id="IPR039034">
    <property type="entry name" value="INPP4"/>
</dbReference>
<dbReference type="InterPro" id="IPR000008">
    <property type="entry name" value="C2_dom"/>
</dbReference>
<comment type="similarity">
    <text evidence="4">Belongs to the peroxisomal membrane protein PXMP2/4 family.</text>
</comment>
<keyword evidence="8 12" id="KW-1133">Transmembrane helix</keyword>
<dbReference type="PROSITE" id="PS50004">
    <property type="entry name" value="C2"/>
    <property type="match status" value="1"/>
</dbReference>
<keyword evidence="9" id="KW-0443">Lipid metabolism</keyword>
<dbReference type="UniPathway" id="UPA00944"/>
<dbReference type="VEuPathDB" id="FungiDB:H257_01478"/>
<evidence type="ECO:0000313" key="15">
    <source>
        <dbReference type="Proteomes" id="UP000266643"/>
    </source>
</evidence>
<reference evidence="14 15" key="1">
    <citation type="submission" date="2018-08" db="EMBL/GenBank/DDBJ databases">
        <title>Aphanomyces genome sequencing and annotation.</title>
        <authorList>
            <person name="Minardi D."/>
            <person name="Oidtmann B."/>
            <person name="Van Der Giezen M."/>
            <person name="Studholme D.J."/>
        </authorList>
    </citation>
    <scope>NUCLEOTIDE SEQUENCE [LARGE SCALE GENOMIC DNA]</scope>
    <source>
        <strain evidence="14 15">D2</strain>
    </source>
</reference>
<feature type="region of interest" description="Disordered" evidence="11">
    <location>
        <begin position="408"/>
        <end position="433"/>
    </location>
</feature>
<organism evidence="14 15">
    <name type="scientific">Aphanomyces astaci</name>
    <name type="common">Crayfish plague agent</name>
    <dbReference type="NCBI Taxonomy" id="112090"/>
    <lineage>
        <taxon>Eukaryota</taxon>
        <taxon>Sar</taxon>
        <taxon>Stramenopiles</taxon>
        <taxon>Oomycota</taxon>
        <taxon>Saprolegniomycetes</taxon>
        <taxon>Saprolegniales</taxon>
        <taxon>Verrucalvaceae</taxon>
        <taxon>Aphanomyces</taxon>
    </lineage>
</organism>
<dbReference type="InterPro" id="IPR007248">
    <property type="entry name" value="Mpv17_PMP22"/>
</dbReference>
<evidence type="ECO:0000256" key="2">
    <source>
        <dbReference type="ARBA" id="ARBA00004847"/>
    </source>
</evidence>
<dbReference type="Pfam" id="PF04117">
    <property type="entry name" value="Mpv17_PMP22"/>
    <property type="match status" value="1"/>
</dbReference>
<evidence type="ECO:0000256" key="7">
    <source>
        <dbReference type="ARBA" id="ARBA00022801"/>
    </source>
</evidence>
<feature type="compositionally biased region" description="Low complexity" evidence="11">
    <location>
        <begin position="348"/>
        <end position="367"/>
    </location>
</feature>
<keyword evidence="7" id="KW-0378">Hydrolase</keyword>
<dbReference type="Proteomes" id="UP000266643">
    <property type="component" value="Unassembled WGS sequence"/>
</dbReference>
<keyword evidence="10 12" id="KW-0472">Membrane</keyword>
<accession>A0A397CVP8</accession>
<feature type="compositionally biased region" description="Basic and acidic residues" evidence="11">
    <location>
        <begin position="413"/>
        <end position="430"/>
    </location>
</feature>
<gene>
    <name evidence="14" type="ORF">DYB30_002482</name>
</gene>
<sequence length="1224" mass="133780">MMANDEMEPVIQAKRPSANAPVEGSVSLPIPAVDPKVDDVVAPPLSPPPVVIPRPVLDAASLSYRSTRKELISVFVACTHLNLPQLPQTFFQSIFKGKKPDTNLPEIRVEVDIKPVGDDAAKASTVFHHTTEALRVKNPSFSVGLTIPVPVSKANSDEYHLHFRVVQTDVGLEKTVATTEMMCGLLLESFKQGSPVVHLPLLASTSQEAILSLTLARVFPIKHNVLPTQNMLMHMYAFPQPKRKDTSTLTLVEQAPLLASEELVEVGYATSLPPLFLQQCTDEMVAAHRLWSVRYANARKSALLFDSPDEALANGCDVYSVEVISGKGLALPADLVLQPPPPSAPVTAANRSPSAANRSPSAANRSPTANSGGTRSRTSSNASKEMGKQPVVTCNPFVAVKFKEASKGQRPVEVTEGRTPVEKNTGDPHWGDSVVDAKPIEFYRPNEGQPAHSLRRTLEFDVLSVCDAHYEGEIALGKVTLPVDAVMYEGKCAAWDINLTRWLPVLSPSGEERGEILIRVQMRRTTTVFSLDVEPSYAHGSLFHLADPKRQLKFQAALDAKNHTPASLSIADIKDLVASHSAAVDQLRAWQAHVEAASTDWFRSSEHKAKADVQPLTTNLHVSYFRLYAGVEPARATVLQGRPRDVEIDVLPGEDLSASTRYMLGHGGGGSRFSLEDLVDLDSPLQVDATYSTVTCGAPTAHGLGLSQFGLVELEDKLLSVESPVESYRCTYALRKAVCMSQALCVLAATFTSQLELVLQKSVPNHEWLLEQWATVGYLIGWESLVSTQGKELHMLSDAWVAIKSLERVQIQLVSHGELTTFAPSPDSDEKYVLQLPLPSPVFGLLPQALQDGRLVGVTSVLFTQGINEMQTLANVVGAVGIALQVRINDKCCLVRHALGEYHERLMAVPSLQGMTAQMKHLKLDALSAFIANSNESTMTKKNHRILLEASDDIRRLNGGRVTFCKSGKDRTAMSVTLDQARVVGSLWKHAPMMLQDASSKQDWALLKPVANLMREFGVRIEVAKKNVGQPRYSFNGLQPHYSVLLVKHPLVTKTLTSAALAGIGDVVCQLGVEHADAIDFRRLTVFTAIGGIYIAPLLHVSYGMLNRMFAGISAKAVLQRVAVDQVVLTPAFFVSYFALMQTVSPTDVSIADKLRHDWWPTVQVNWIVWVPAQLINFGFIRPSYQGTTTILFSNVVSLFWNAYMSFVSHPHDGDNDTLPPSHG</sequence>
<evidence type="ECO:0000256" key="5">
    <source>
        <dbReference type="ARBA" id="ARBA00013037"/>
    </source>
</evidence>
<dbReference type="PANTHER" id="PTHR12187:SF11">
    <property type="entry name" value="PHOSPHATIDYLINOSITOL-3,4-BISPHOSPHATE 4-PHOSPHATASE"/>
    <property type="match status" value="1"/>
</dbReference>
<dbReference type="SMART" id="SM00239">
    <property type="entry name" value="C2"/>
    <property type="match status" value="1"/>
</dbReference>
<feature type="compositionally biased region" description="Polar residues" evidence="11">
    <location>
        <begin position="368"/>
        <end position="383"/>
    </location>
</feature>
<evidence type="ECO:0000259" key="13">
    <source>
        <dbReference type="PROSITE" id="PS50004"/>
    </source>
</evidence>
<comment type="similarity">
    <text evidence="3">Belongs to the inositol 3,4-bisphosphate 4-phosphatase family.</text>
</comment>
<evidence type="ECO:0000256" key="11">
    <source>
        <dbReference type="SAM" id="MobiDB-lite"/>
    </source>
</evidence>
<evidence type="ECO:0000256" key="6">
    <source>
        <dbReference type="ARBA" id="ARBA00022692"/>
    </source>
</evidence>
<dbReference type="AlphaFoldDB" id="A0A397CVP8"/>
<feature type="domain" description="C2" evidence="13">
    <location>
        <begin position="355"/>
        <end position="496"/>
    </location>
</feature>
<dbReference type="GO" id="GO:0016316">
    <property type="term" value="F:phosphatidylinositol-3,4-bisphosphate 4-phosphatase activity"/>
    <property type="evidence" value="ECO:0007669"/>
    <property type="project" value="UniProtKB-EC"/>
</dbReference>
<keyword evidence="6 12" id="KW-0812">Transmembrane</keyword>
<evidence type="ECO:0000256" key="3">
    <source>
        <dbReference type="ARBA" id="ARBA00006306"/>
    </source>
</evidence>
<protein>
    <recommendedName>
        <fullName evidence="5">phosphatidylinositol-3,4-bisphosphate 4-phosphatase</fullName>
        <ecNumber evidence="5">3.1.3.66</ecNumber>
    </recommendedName>
</protein>
<evidence type="ECO:0000256" key="12">
    <source>
        <dbReference type="SAM" id="Phobius"/>
    </source>
</evidence>